<sequence length="163" mass="17857">MNRRRVLQSAGTVALVGLAGCIDGVQDHFTGSLQSPVPVEITNDGDHPYDVSLDAVARGNGRESYEEAFTITPGERVAPPHIEGEDQQFRVTRHGNDEVDDLVEMGTITDETDLVLISLYEDEIELEIIEDETEAEEEQEELEEEHDDGSEGDGDGDDDADQG</sequence>
<organism evidence="2 3">
    <name type="scientific">Natronococcus amylolyticus DSM 10524</name>
    <dbReference type="NCBI Taxonomy" id="1227497"/>
    <lineage>
        <taxon>Archaea</taxon>
        <taxon>Methanobacteriati</taxon>
        <taxon>Methanobacteriota</taxon>
        <taxon>Stenosarchaea group</taxon>
        <taxon>Halobacteria</taxon>
        <taxon>Halobacteriales</taxon>
        <taxon>Natrialbaceae</taxon>
        <taxon>Natronococcus</taxon>
    </lineage>
</organism>
<keyword evidence="3" id="KW-1185">Reference proteome</keyword>
<dbReference type="RefSeq" id="WP_005559577.1">
    <property type="nucleotide sequence ID" value="NZ_AOIB01000038.1"/>
</dbReference>
<dbReference type="PROSITE" id="PS51257">
    <property type="entry name" value="PROKAR_LIPOPROTEIN"/>
    <property type="match status" value="1"/>
</dbReference>
<protein>
    <submittedName>
        <fullName evidence="2">Uncharacterized protein</fullName>
    </submittedName>
</protein>
<comment type="caution">
    <text evidence="2">The sequence shown here is derived from an EMBL/GenBank/DDBJ whole genome shotgun (WGS) entry which is preliminary data.</text>
</comment>
<dbReference type="STRING" id="1227497.C491_20302"/>
<gene>
    <name evidence="2" type="ORF">C491_20302</name>
</gene>
<feature type="region of interest" description="Disordered" evidence="1">
    <location>
        <begin position="126"/>
        <end position="163"/>
    </location>
</feature>
<accession>L9WXH3</accession>
<reference evidence="2 3" key="1">
    <citation type="journal article" date="2014" name="PLoS Genet.">
        <title>Phylogenetically driven sequencing of extremely halophilic archaea reveals strategies for static and dynamic osmo-response.</title>
        <authorList>
            <person name="Becker E.A."/>
            <person name="Seitzer P.M."/>
            <person name="Tritt A."/>
            <person name="Larsen D."/>
            <person name="Krusor M."/>
            <person name="Yao A.I."/>
            <person name="Wu D."/>
            <person name="Madern D."/>
            <person name="Eisen J.A."/>
            <person name="Darling A.E."/>
            <person name="Facciotti M.T."/>
        </authorList>
    </citation>
    <scope>NUCLEOTIDE SEQUENCE [LARGE SCALE GENOMIC DNA]</scope>
    <source>
        <strain evidence="2 3">DSM 10524</strain>
    </source>
</reference>
<dbReference type="EMBL" id="AOIB01000038">
    <property type="protein sequence ID" value="ELY54170.1"/>
    <property type="molecule type" value="Genomic_DNA"/>
</dbReference>
<dbReference type="AlphaFoldDB" id="L9WXH3"/>
<name>L9WXH3_9EURY</name>
<evidence type="ECO:0000256" key="1">
    <source>
        <dbReference type="SAM" id="MobiDB-lite"/>
    </source>
</evidence>
<proteinExistence type="predicted"/>
<dbReference type="OrthoDB" id="204924at2157"/>
<evidence type="ECO:0000313" key="2">
    <source>
        <dbReference type="EMBL" id="ELY54170.1"/>
    </source>
</evidence>
<evidence type="ECO:0000313" key="3">
    <source>
        <dbReference type="Proteomes" id="UP000011688"/>
    </source>
</evidence>
<dbReference type="eggNOG" id="arCOG09341">
    <property type="taxonomic scope" value="Archaea"/>
</dbReference>
<dbReference type="Proteomes" id="UP000011688">
    <property type="component" value="Unassembled WGS sequence"/>
</dbReference>